<dbReference type="GO" id="GO:0005524">
    <property type="term" value="F:ATP binding"/>
    <property type="evidence" value="ECO:0007669"/>
    <property type="project" value="UniProtKB-KW"/>
</dbReference>
<feature type="domain" description="ABC-transporter extension" evidence="3">
    <location>
        <begin position="25"/>
        <end position="68"/>
    </location>
</feature>
<sequence>MLSVMTDIFLDMVVDKIWGVKKTVKITEYWGGYSDYLRQKEEERQHQAVEYELMMKERERLESAVQEKNASKLID</sequence>
<dbReference type="Pfam" id="PF12848">
    <property type="entry name" value="ABC_tran_Xtn"/>
    <property type="match status" value="1"/>
</dbReference>
<proteinExistence type="predicted"/>
<keyword evidence="2" id="KW-0067">ATP-binding</keyword>
<geneLocation type="plasmid" evidence="4">
    <name>p17-15-vir-like</name>
</geneLocation>
<dbReference type="AlphaFoldDB" id="A0A8B0SVI2"/>
<evidence type="ECO:0000256" key="1">
    <source>
        <dbReference type="ARBA" id="ARBA00022741"/>
    </source>
</evidence>
<name>A0A8B0SVI2_KLEPN</name>
<keyword evidence="1" id="KW-0547">Nucleotide-binding</keyword>
<dbReference type="InterPro" id="IPR032781">
    <property type="entry name" value="ABC_tran_Xtn"/>
</dbReference>
<organism evidence="4">
    <name type="scientific">Klebsiella pneumoniae</name>
    <dbReference type="NCBI Taxonomy" id="573"/>
    <lineage>
        <taxon>Bacteria</taxon>
        <taxon>Pseudomonadati</taxon>
        <taxon>Pseudomonadota</taxon>
        <taxon>Gammaproteobacteria</taxon>
        <taxon>Enterobacterales</taxon>
        <taxon>Enterobacteriaceae</taxon>
        <taxon>Klebsiella/Raoultella group</taxon>
        <taxon>Klebsiella</taxon>
        <taxon>Klebsiella pneumoniae complex</taxon>
    </lineage>
</organism>
<evidence type="ECO:0000259" key="3">
    <source>
        <dbReference type="Pfam" id="PF12848"/>
    </source>
</evidence>
<evidence type="ECO:0000256" key="2">
    <source>
        <dbReference type="ARBA" id="ARBA00022840"/>
    </source>
</evidence>
<dbReference type="EMBL" id="MN956836">
    <property type="protein sequence ID" value="QTX15051.1"/>
    <property type="molecule type" value="Genomic_DNA"/>
</dbReference>
<evidence type="ECO:0000313" key="4">
    <source>
        <dbReference type="EMBL" id="QTX15051.1"/>
    </source>
</evidence>
<accession>A0A8B0SVI2</accession>
<reference evidence="4" key="1">
    <citation type="submission" date="2020-01" db="EMBL/GenBank/DDBJ databases">
        <authorList>
            <person name="Qin S."/>
        </authorList>
    </citation>
    <scope>NUCLEOTIDE SEQUENCE</scope>
    <source>
        <strain evidence="4">CVir17-16-YZ6g</strain>
        <plasmid evidence="4">p17-15-vir-like</plasmid>
    </source>
</reference>
<protein>
    <submittedName>
        <fullName evidence="4">ABC-F type ribosomal protection protein</fullName>
    </submittedName>
</protein>
<keyword evidence="4" id="KW-0614">Plasmid</keyword>